<dbReference type="PANTHER" id="PTHR42687:SF1">
    <property type="entry name" value="L-THREONINE 3-DEHYDROGENASE, MITOCHONDRIAL"/>
    <property type="match status" value="1"/>
</dbReference>
<name>A0ABW3R980_9FLAO</name>
<dbReference type="InterPro" id="IPR001509">
    <property type="entry name" value="Epimerase_deHydtase"/>
</dbReference>
<gene>
    <name evidence="3" type="ORF">ACFQ2E_02280</name>
</gene>
<comment type="similarity">
    <text evidence="1">Belongs to the NAD(P)-dependent epimerase/dehydratase family.</text>
</comment>
<dbReference type="InterPro" id="IPR036291">
    <property type="entry name" value="NAD(P)-bd_dom_sf"/>
</dbReference>
<dbReference type="Gene3D" id="3.40.50.720">
    <property type="entry name" value="NAD(P)-binding Rossmann-like Domain"/>
    <property type="match status" value="1"/>
</dbReference>
<keyword evidence="4" id="KW-1185">Reference proteome</keyword>
<dbReference type="PANTHER" id="PTHR42687">
    <property type="entry name" value="L-THREONINE 3-DEHYDROGENASE"/>
    <property type="match status" value="1"/>
</dbReference>
<protein>
    <submittedName>
        <fullName evidence="3">NAD-dependent epimerase/dehydratase family protein</fullName>
    </submittedName>
</protein>
<dbReference type="SUPFAM" id="SSF51735">
    <property type="entry name" value="NAD(P)-binding Rossmann-fold domains"/>
    <property type="match status" value="1"/>
</dbReference>
<dbReference type="InterPro" id="IPR051225">
    <property type="entry name" value="NAD(P)_epim/dehydratase"/>
</dbReference>
<evidence type="ECO:0000256" key="1">
    <source>
        <dbReference type="ARBA" id="ARBA00007637"/>
    </source>
</evidence>
<organism evidence="3 4">
    <name type="scientific">Hwangdonia seohaensis</name>
    <dbReference type="NCBI Taxonomy" id="1240727"/>
    <lineage>
        <taxon>Bacteria</taxon>
        <taxon>Pseudomonadati</taxon>
        <taxon>Bacteroidota</taxon>
        <taxon>Flavobacteriia</taxon>
        <taxon>Flavobacteriales</taxon>
        <taxon>Flavobacteriaceae</taxon>
        <taxon>Hwangdonia</taxon>
    </lineage>
</organism>
<evidence type="ECO:0000259" key="2">
    <source>
        <dbReference type="Pfam" id="PF01370"/>
    </source>
</evidence>
<reference evidence="4" key="1">
    <citation type="journal article" date="2019" name="Int. J. Syst. Evol. Microbiol.">
        <title>The Global Catalogue of Microorganisms (GCM) 10K type strain sequencing project: providing services to taxonomists for standard genome sequencing and annotation.</title>
        <authorList>
            <consortium name="The Broad Institute Genomics Platform"/>
            <consortium name="The Broad Institute Genome Sequencing Center for Infectious Disease"/>
            <person name="Wu L."/>
            <person name="Ma J."/>
        </authorList>
    </citation>
    <scope>NUCLEOTIDE SEQUENCE [LARGE SCALE GENOMIC DNA]</scope>
    <source>
        <strain evidence="4">CCUG 63246</strain>
    </source>
</reference>
<dbReference type="Pfam" id="PF01370">
    <property type="entry name" value="Epimerase"/>
    <property type="match status" value="1"/>
</dbReference>
<sequence>MKTERILITGASGQLGTVLTKALQEKYGFDHVIASDLRKSPNFEGCFEVLDVTDFDALQGCVSKYGITQVYHLAAILSAKGEQFPLKTWDINMSTLFNVLEVSRLHGVNKIFYPSSIAVFGDEIECVNTPQASNLTPLTVYGMSKAAGENWVNYYHKKYGMDIRSLRYPGVIGYQSLPGGGTTDYAVDIYHKAVKEECFDCFLEATTMLPMIFMDDAIRATIELMDAPAEDIKIRTSYNLAGMSFTAEQVYYSIKEIYPNFEINYKPDFRQDIAKSWPDSVDDSAARKDWGWKPKYDLSLITKEMIKNIKTYYQLTTKI</sequence>
<feature type="domain" description="NAD-dependent epimerase/dehydratase" evidence="2">
    <location>
        <begin position="6"/>
        <end position="239"/>
    </location>
</feature>
<accession>A0ABW3R980</accession>
<dbReference type="RefSeq" id="WP_311935740.1">
    <property type="nucleotide sequence ID" value="NZ_JAVSCK010000001.1"/>
</dbReference>
<evidence type="ECO:0000313" key="3">
    <source>
        <dbReference type="EMBL" id="MFD1161227.1"/>
    </source>
</evidence>
<evidence type="ECO:0000313" key="4">
    <source>
        <dbReference type="Proteomes" id="UP001597163"/>
    </source>
</evidence>
<comment type="caution">
    <text evidence="3">The sequence shown here is derived from an EMBL/GenBank/DDBJ whole genome shotgun (WGS) entry which is preliminary data.</text>
</comment>
<proteinExistence type="inferred from homology"/>
<dbReference type="Proteomes" id="UP001597163">
    <property type="component" value="Unassembled WGS sequence"/>
</dbReference>
<dbReference type="EMBL" id="JBHTLJ010000001">
    <property type="protein sequence ID" value="MFD1161227.1"/>
    <property type="molecule type" value="Genomic_DNA"/>
</dbReference>